<keyword evidence="2" id="KW-1185">Reference proteome</keyword>
<dbReference type="Proteomes" id="UP000187406">
    <property type="component" value="Unassembled WGS sequence"/>
</dbReference>
<dbReference type="PANTHER" id="PTHR35046:SF9">
    <property type="entry name" value="RNA-DIRECTED DNA POLYMERASE"/>
    <property type="match status" value="1"/>
</dbReference>
<name>A0A1Q3CQE7_CEPFO</name>
<evidence type="ECO:0000313" key="1">
    <source>
        <dbReference type="EMBL" id="GAV82457.1"/>
    </source>
</evidence>
<gene>
    <name evidence="1" type="ORF">CFOL_v3_25908</name>
</gene>
<feature type="non-terminal residue" evidence="1">
    <location>
        <position position="1"/>
    </location>
</feature>
<comment type="caution">
    <text evidence="1">The sequence shown here is derived from an EMBL/GenBank/DDBJ whole genome shotgun (WGS) entry which is preliminary data.</text>
</comment>
<dbReference type="InParanoid" id="A0A1Q3CQE7"/>
<proteinExistence type="predicted"/>
<evidence type="ECO:0000313" key="2">
    <source>
        <dbReference type="Proteomes" id="UP000187406"/>
    </source>
</evidence>
<organism evidence="1 2">
    <name type="scientific">Cephalotus follicularis</name>
    <name type="common">Albany pitcher plant</name>
    <dbReference type="NCBI Taxonomy" id="3775"/>
    <lineage>
        <taxon>Eukaryota</taxon>
        <taxon>Viridiplantae</taxon>
        <taxon>Streptophyta</taxon>
        <taxon>Embryophyta</taxon>
        <taxon>Tracheophyta</taxon>
        <taxon>Spermatophyta</taxon>
        <taxon>Magnoliopsida</taxon>
        <taxon>eudicotyledons</taxon>
        <taxon>Gunneridae</taxon>
        <taxon>Pentapetalae</taxon>
        <taxon>rosids</taxon>
        <taxon>fabids</taxon>
        <taxon>Oxalidales</taxon>
        <taxon>Cephalotaceae</taxon>
        <taxon>Cephalotus</taxon>
    </lineage>
</organism>
<dbReference type="AlphaFoldDB" id="A0A1Q3CQE7"/>
<reference evidence="2" key="1">
    <citation type="submission" date="2016-04" db="EMBL/GenBank/DDBJ databases">
        <title>Cephalotus genome sequencing.</title>
        <authorList>
            <person name="Fukushima K."/>
            <person name="Hasebe M."/>
            <person name="Fang X."/>
        </authorList>
    </citation>
    <scope>NUCLEOTIDE SEQUENCE [LARGE SCALE GENOMIC DNA]</scope>
    <source>
        <strain evidence="2">cv. St1</strain>
    </source>
</reference>
<dbReference type="PANTHER" id="PTHR35046">
    <property type="entry name" value="ZINC KNUCKLE (CCHC-TYPE) FAMILY PROTEIN"/>
    <property type="match status" value="1"/>
</dbReference>
<dbReference type="OrthoDB" id="1934635at2759"/>
<sequence length="107" mass="12460">YPNPYSIGWIKKGPMVKVTEICRMPFSIRKHYTSVVVCDVVDMDASHVLLGRPYQYDVDITYKGRDNIYVFTATGNINNLIKHPKDLIYITRHKHQNDEHPQANENI</sequence>
<protein>
    <submittedName>
        <fullName evidence="1">Uncharacterized protein</fullName>
    </submittedName>
</protein>
<accession>A0A1Q3CQE7</accession>
<dbReference type="EMBL" id="BDDD01002643">
    <property type="protein sequence ID" value="GAV82457.1"/>
    <property type="molecule type" value="Genomic_DNA"/>
</dbReference>